<organism evidence="1 2">
    <name type="scientific">Diversispora eburnea</name>
    <dbReference type="NCBI Taxonomy" id="1213867"/>
    <lineage>
        <taxon>Eukaryota</taxon>
        <taxon>Fungi</taxon>
        <taxon>Fungi incertae sedis</taxon>
        <taxon>Mucoromycota</taxon>
        <taxon>Glomeromycotina</taxon>
        <taxon>Glomeromycetes</taxon>
        <taxon>Diversisporales</taxon>
        <taxon>Diversisporaceae</taxon>
        <taxon>Diversispora</taxon>
    </lineage>
</organism>
<reference evidence="1" key="1">
    <citation type="submission" date="2021-06" db="EMBL/GenBank/DDBJ databases">
        <authorList>
            <person name="Kallberg Y."/>
            <person name="Tangrot J."/>
            <person name="Rosling A."/>
        </authorList>
    </citation>
    <scope>NUCLEOTIDE SEQUENCE</scope>
    <source>
        <strain evidence="1">AZ414A</strain>
    </source>
</reference>
<dbReference type="OrthoDB" id="2367607at2759"/>
<comment type="caution">
    <text evidence="1">The sequence shown here is derived from an EMBL/GenBank/DDBJ whole genome shotgun (WGS) entry which is preliminary data.</text>
</comment>
<dbReference type="Proteomes" id="UP000789706">
    <property type="component" value="Unassembled WGS sequence"/>
</dbReference>
<dbReference type="AlphaFoldDB" id="A0A9N9BHI8"/>
<evidence type="ECO:0000313" key="2">
    <source>
        <dbReference type="Proteomes" id="UP000789706"/>
    </source>
</evidence>
<sequence>MEATLNERKELIKKQFCEICQFPKNVHYQIAACGKCGFPKSNLKELCKQLGLVCLNCNQSLEGFLKCPTYGEVIQRLKKECAQIHHEDPDYRKLTKLIKDYSDKEFNSQRTTSNITKSDDEAVSELSNMVKKLQIEKDDKFNNIYNKYNPNDQSAFNYSFSHSSGVNDDIIVAIPAAVQ</sequence>
<dbReference type="EMBL" id="CAJVPK010000992">
    <property type="protein sequence ID" value="CAG8564192.1"/>
    <property type="molecule type" value="Genomic_DNA"/>
</dbReference>
<gene>
    <name evidence="1" type="ORF">DEBURN_LOCUS7740</name>
</gene>
<keyword evidence="2" id="KW-1185">Reference proteome</keyword>
<proteinExistence type="predicted"/>
<name>A0A9N9BHI8_9GLOM</name>
<evidence type="ECO:0000313" key="1">
    <source>
        <dbReference type="EMBL" id="CAG8564192.1"/>
    </source>
</evidence>
<accession>A0A9N9BHI8</accession>
<protein>
    <submittedName>
        <fullName evidence="1">7156_t:CDS:1</fullName>
    </submittedName>
</protein>